<dbReference type="OMA" id="AWSADEH"/>
<evidence type="ECO:0000313" key="4">
    <source>
        <dbReference type="EMBL" id="KDO26580.1"/>
    </source>
</evidence>
<dbReference type="SMART" id="SM00717">
    <property type="entry name" value="SANT"/>
    <property type="match status" value="1"/>
</dbReference>
<reference evidence="4 5" key="1">
    <citation type="journal article" date="2013" name="PLoS Genet.">
        <title>Distinctive expansion of potential virulence genes in the genome of the oomycete fish pathogen Saprolegnia parasitica.</title>
        <authorList>
            <person name="Jiang R.H."/>
            <person name="de Bruijn I."/>
            <person name="Haas B.J."/>
            <person name="Belmonte R."/>
            <person name="Lobach L."/>
            <person name="Christie J."/>
            <person name="van den Ackerveken G."/>
            <person name="Bottin A."/>
            <person name="Bulone V."/>
            <person name="Diaz-Moreno S.M."/>
            <person name="Dumas B."/>
            <person name="Fan L."/>
            <person name="Gaulin E."/>
            <person name="Govers F."/>
            <person name="Grenville-Briggs L.J."/>
            <person name="Horner N.R."/>
            <person name="Levin J.Z."/>
            <person name="Mammella M."/>
            <person name="Meijer H.J."/>
            <person name="Morris P."/>
            <person name="Nusbaum C."/>
            <person name="Oome S."/>
            <person name="Phillips A.J."/>
            <person name="van Rooyen D."/>
            <person name="Rzeszutek E."/>
            <person name="Saraiva M."/>
            <person name="Secombes C.J."/>
            <person name="Seidl M.F."/>
            <person name="Snel B."/>
            <person name="Stassen J.H."/>
            <person name="Sykes S."/>
            <person name="Tripathy S."/>
            <person name="van den Berg H."/>
            <person name="Vega-Arreguin J.C."/>
            <person name="Wawra S."/>
            <person name="Young S.K."/>
            <person name="Zeng Q."/>
            <person name="Dieguez-Uribeondo J."/>
            <person name="Russ C."/>
            <person name="Tyler B.M."/>
            <person name="van West P."/>
        </authorList>
    </citation>
    <scope>NUCLEOTIDE SEQUENCE [LARGE SCALE GENOMIC DNA]</scope>
    <source>
        <strain evidence="4 5">CBS 223.65</strain>
    </source>
</reference>
<dbReference type="PROSITE" id="PS51294">
    <property type="entry name" value="HTH_MYB"/>
    <property type="match status" value="1"/>
</dbReference>
<dbReference type="InterPro" id="IPR017930">
    <property type="entry name" value="Myb_dom"/>
</dbReference>
<feature type="region of interest" description="Disordered" evidence="1">
    <location>
        <begin position="1"/>
        <end position="30"/>
    </location>
</feature>
<feature type="domain" description="Myb-like" evidence="2">
    <location>
        <begin position="19"/>
        <end position="70"/>
    </location>
</feature>
<dbReference type="EMBL" id="KK583223">
    <property type="protein sequence ID" value="KDO26580.1"/>
    <property type="molecule type" value="Genomic_DNA"/>
</dbReference>
<sequence>MLPPSSSPSSSDSVSKKRPRETNEGAWSADEHERFLMALQLYPEGPWKAIAEIVQTRNAKQTQTHMQNDKEKLVRQHRRDHANDEPLTCVRSKHSANLKVPAIEPIPFTAPSASIDDVGTDLPLDEALDFFCSLPNA</sequence>
<dbReference type="OrthoDB" id="68258at2759"/>
<dbReference type="Proteomes" id="UP000030745">
    <property type="component" value="Unassembled WGS sequence"/>
</dbReference>
<protein>
    <submittedName>
        <fullName evidence="4">Uncharacterized protein</fullName>
    </submittedName>
</protein>
<dbReference type="RefSeq" id="XP_012202722.1">
    <property type="nucleotide sequence ID" value="XM_012347332.1"/>
</dbReference>
<dbReference type="GeneID" id="24130230"/>
<dbReference type="VEuPathDB" id="FungiDB:SPRG_07984"/>
<keyword evidence="5" id="KW-1185">Reference proteome</keyword>
<evidence type="ECO:0000313" key="5">
    <source>
        <dbReference type="Proteomes" id="UP000030745"/>
    </source>
</evidence>
<feature type="region of interest" description="Disordered" evidence="1">
    <location>
        <begin position="59"/>
        <end position="84"/>
    </location>
</feature>
<accession>A0A067CBL9</accession>
<dbReference type="PROSITE" id="PS50090">
    <property type="entry name" value="MYB_LIKE"/>
    <property type="match status" value="1"/>
</dbReference>
<organism evidence="4 5">
    <name type="scientific">Saprolegnia parasitica (strain CBS 223.65)</name>
    <dbReference type="NCBI Taxonomy" id="695850"/>
    <lineage>
        <taxon>Eukaryota</taxon>
        <taxon>Sar</taxon>
        <taxon>Stramenopiles</taxon>
        <taxon>Oomycota</taxon>
        <taxon>Saprolegniomycetes</taxon>
        <taxon>Saprolegniales</taxon>
        <taxon>Saprolegniaceae</taxon>
        <taxon>Saprolegnia</taxon>
    </lineage>
</organism>
<evidence type="ECO:0000256" key="1">
    <source>
        <dbReference type="SAM" id="MobiDB-lite"/>
    </source>
</evidence>
<dbReference type="SUPFAM" id="SSF46689">
    <property type="entry name" value="Homeodomain-like"/>
    <property type="match status" value="1"/>
</dbReference>
<name>A0A067CBL9_SAPPC</name>
<gene>
    <name evidence="4" type="ORF">SPRG_07984</name>
</gene>
<evidence type="ECO:0000259" key="2">
    <source>
        <dbReference type="PROSITE" id="PS50090"/>
    </source>
</evidence>
<feature type="domain" description="HTH myb-type" evidence="3">
    <location>
        <begin position="25"/>
        <end position="74"/>
    </location>
</feature>
<dbReference type="Pfam" id="PF00249">
    <property type="entry name" value="Myb_DNA-binding"/>
    <property type="match status" value="1"/>
</dbReference>
<proteinExistence type="predicted"/>
<dbReference type="Gene3D" id="1.10.10.60">
    <property type="entry name" value="Homeodomain-like"/>
    <property type="match status" value="1"/>
</dbReference>
<dbReference type="AlphaFoldDB" id="A0A067CBL9"/>
<dbReference type="STRING" id="695850.A0A067CBL9"/>
<dbReference type="KEGG" id="spar:SPRG_07984"/>
<dbReference type="InterPro" id="IPR001005">
    <property type="entry name" value="SANT/Myb"/>
</dbReference>
<dbReference type="CDD" id="cd00167">
    <property type="entry name" value="SANT"/>
    <property type="match status" value="1"/>
</dbReference>
<dbReference type="InterPro" id="IPR009057">
    <property type="entry name" value="Homeodomain-like_sf"/>
</dbReference>
<evidence type="ECO:0000259" key="3">
    <source>
        <dbReference type="PROSITE" id="PS51294"/>
    </source>
</evidence>